<dbReference type="GO" id="GO:0009243">
    <property type="term" value="P:O antigen biosynthetic process"/>
    <property type="evidence" value="ECO:0007669"/>
    <property type="project" value="UniProtKB-UniPathway"/>
</dbReference>
<dbReference type="GO" id="GO:0005829">
    <property type="term" value="C:cytosol"/>
    <property type="evidence" value="ECO:0007669"/>
    <property type="project" value="TreeGrafter"/>
</dbReference>
<dbReference type="UniPathway" id="UPA00124"/>
<dbReference type="InterPro" id="IPR005913">
    <property type="entry name" value="dTDP_dehydrorham_reduct"/>
</dbReference>
<evidence type="ECO:0000256" key="6">
    <source>
        <dbReference type="RuleBase" id="RU364082"/>
    </source>
</evidence>
<comment type="similarity">
    <text evidence="2 6">Belongs to the dTDP-4-dehydrorhamnose reductase family.</text>
</comment>
<dbReference type="EC" id="1.1.1.133" evidence="3 6"/>
<protein>
    <recommendedName>
        <fullName evidence="4 6">dTDP-4-dehydrorhamnose reductase</fullName>
        <ecNumber evidence="3 6">1.1.1.133</ecNumber>
    </recommendedName>
</protein>
<dbReference type="AlphaFoldDB" id="A0A4R1NRF1"/>
<sequence>MKVLLTGAHGQLGRCFQDRLPAGWQILATDSDSLDITDAIQVARAVEEFQPDLIVNAAAYTAVDKAESNVELATLINVAGPENLARAAIAVKARFIHVSTDYVFDGASPIPYTETDTPHPLGVYGSTKLDGEIAVLRVCPQAIIIRTAWVFSEYGSNFVKTMLRLSRERASLSVVDDQQGCPTYAGDIALAIIQLYSQHAVGGIYHFCGDRQVTWREFTDEIIATAVRLNLIDRRPAVTSISTDQYPTAAKRPRFSTLSCDKIARYGIRPSDWAEALNTYMTKIA</sequence>
<dbReference type="FunFam" id="3.40.50.720:FF:000159">
    <property type="entry name" value="dTDP-4-dehydrorhamnose reductase"/>
    <property type="match status" value="1"/>
</dbReference>
<dbReference type="GO" id="GO:0019305">
    <property type="term" value="P:dTDP-rhamnose biosynthetic process"/>
    <property type="evidence" value="ECO:0007669"/>
    <property type="project" value="UniProtKB-UniPathway"/>
</dbReference>
<dbReference type="CDD" id="cd05254">
    <property type="entry name" value="dTDP_HR_like_SDR_e"/>
    <property type="match status" value="1"/>
</dbReference>
<evidence type="ECO:0000256" key="3">
    <source>
        <dbReference type="ARBA" id="ARBA00012929"/>
    </source>
</evidence>
<comment type="pathway">
    <text evidence="1 6">Carbohydrate biosynthesis; dTDP-L-rhamnose biosynthesis.</text>
</comment>
<comment type="catalytic activity">
    <reaction evidence="5 6">
        <text>dTDP-beta-L-rhamnose + NADP(+) = dTDP-4-dehydro-beta-L-rhamnose + NADPH + H(+)</text>
        <dbReference type="Rhea" id="RHEA:21796"/>
        <dbReference type="ChEBI" id="CHEBI:15378"/>
        <dbReference type="ChEBI" id="CHEBI:57510"/>
        <dbReference type="ChEBI" id="CHEBI:57783"/>
        <dbReference type="ChEBI" id="CHEBI:58349"/>
        <dbReference type="ChEBI" id="CHEBI:62830"/>
        <dbReference type="EC" id="1.1.1.133"/>
    </reaction>
</comment>
<dbReference type="PANTHER" id="PTHR10491">
    <property type="entry name" value="DTDP-4-DEHYDRORHAMNOSE REDUCTASE"/>
    <property type="match status" value="1"/>
</dbReference>
<evidence type="ECO:0000256" key="2">
    <source>
        <dbReference type="ARBA" id="ARBA00010944"/>
    </source>
</evidence>
<dbReference type="InterPro" id="IPR029903">
    <property type="entry name" value="RmlD-like-bd"/>
</dbReference>
<evidence type="ECO:0000259" key="7">
    <source>
        <dbReference type="Pfam" id="PF04321"/>
    </source>
</evidence>
<comment type="function">
    <text evidence="6">Catalyzes the reduction of dTDP-6-deoxy-L-lyxo-4-hexulose to yield dTDP-L-rhamnose.</text>
</comment>
<dbReference type="NCBIfam" id="TIGR01214">
    <property type="entry name" value="rmlD"/>
    <property type="match status" value="1"/>
</dbReference>
<accession>A0A4R1NRF1</accession>
<keyword evidence="9" id="KW-1185">Reference proteome</keyword>
<dbReference type="RefSeq" id="WP_132927520.1">
    <property type="nucleotide sequence ID" value="NZ_SJOI01000001.1"/>
</dbReference>
<comment type="cofactor">
    <cofactor evidence="6">
        <name>Mg(2+)</name>
        <dbReference type="ChEBI" id="CHEBI:18420"/>
    </cofactor>
    <text evidence="6">Binds 1 Mg(2+) ion per monomer.</text>
</comment>
<dbReference type="InterPro" id="IPR036291">
    <property type="entry name" value="NAD(P)-bd_dom_sf"/>
</dbReference>
<evidence type="ECO:0000256" key="4">
    <source>
        <dbReference type="ARBA" id="ARBA00017099"/>
    </source>
</evidence>
<feature type="domain" description="RmlD-like substrate binding" evidence="7">
    <location>
        <begin position="1"/>
        <end position="283"/>
    </location>
</feature>
<evidence type="ECO:0000256" key="1">
    <source>
        <dbReference type="ARBA" id="ARBA00004781"/>
    </source>
</evidence>
<organism evidence="8 9">
    <name type="scientific">Sodalis ligni</name>
    <dbReference type="NCBI Taxonomy" id="2697027"/>
    <lineage>
        <taxon>Bacteria</taxon>
        <taxon>Pseudomonadati</taxon>
        <taxon>Pseudomonadota</taxon>
        <taxon>Gammaproteobacteria</taxon>
        <taxon>Enterobacterales</taxon>
        <taxon>Bruguierivoracaceae</taxon>
        <taxon>Sodalis</taxon>
    </lineage>
</organism>
<dbReference type="Pfam" id="PF04321">
    <property type="entry name" value="RmlD_sub_bind"/>
    <property type="match status" value="1"/>
</dbReference>
<dbReference type="Gene3D" id="3.90.25.10">
    <property type="entry name" value="UDP-galactose 4-epimerase, domain 1"/>
    <property type="match status" value="1"/>
</dbReference>
<dbReference type="GO" id="GO:0008831">
    <property type="term" value="F:dTDP-4-dehydrorhamnose reductase activity"/>
    <property type="evidence" value="ECO:0007669"/>
    <property type="project" value="UniProtKB-EC"/>
</dbReference>
<dbReference type="EMBL" id="SJOI01000001">
    <property type="protein sequence ID" value="TCL07366.1"/>
    <property type="molecule type" value="Genomic_DNA"/>
</dbReference>
<evidence type="ECO:0000256" key="5">
    <source>
        <dbReference type="ARBA" id="ARBA00048200"/>
    </source>
</evidence>
<proteinExistence type="inferred from homology"/>
<keyword evidence="6" id="KW-0560">Oxidoreductase</keyword>
<name>A0A4R1NRF1_9GAMM</name>
<dbReference type="Proteomes" id="UP000294555">
    <property type="component" value="Unassembled WGS sequence"/>
</dbReference>
<reference evidence="8 9" key="1">
    <citation type="submission" date="2019-02" db="EMBL/GenBank/DDBJ databases">
        <title>Investigation of anaerobic lignin degradation for improved lignocellulosic biofuels.</title>
        <authorList>
            <person name="Deangelis K."/>
        </authorList>
    </citation>
    <scope>NUCLEOTIDE SEQUENCE [LARGE SCALE GENOMIC DNA]</scope>
    <source>
        <strain evidence="8 9">159R</strain>
    </source>
</reference>
<evidence type="ECO:0000313" key="9">
    <source>
        <dbReference type="Proteomes" id="UP000294555"/>
    </source>
</evidence>
<dbReference type="UniPathway" id="UPA00281"/>
<evidence type="ECO:0000313" key="8">
    <source>
        <dbReference type="EMBL" id="TCL07366.1"/>
    </source>
</evidence>
<dbReference type="SUPFAM" id="SSF51735">
    <property type="entry name" value="NAD(P)-binding Rossmann-fold domains"/>
    <property type="match status" value="1"/>
</dbReference>
<dbReference type="OrthoDB" id="9803892at2"/>
<dbReference type="PANTHER" id="PTHR10491:SF4">
    <property type="entry name" value="METHIONINE ADENOSYLTRANSFERASE 2 SUBUNIT BETA"/>
    <property type="match status" value="1"/>
</dbReference>
<dbReference type="Gene3D" id="3.40.50.720">
    <property type="entry name" value="NAD(P)-binding Rossmann-like Domain"/>
    <property type="match status" value="1"/>
</dbReference>
<gene>
    <name evidence="8" type="ORF">EZJ58_5688</name>
</gene>
<keyword evidence="6" id="KW-0521">NADP</keyword>
<comment type="caution">
    <text evidence="8">The sequence shown here is derived from an EMBL/GenBank/DDBJ whole genome shotgun (WGS) entry which is preliminary data.</text>
</comment>